<dbReference type="Proteomes" id="UP000807025">
    <property type="component" value="Unassembled WGS sequence"/>
</dbReference>
<name>A0A9P5ZRY3_PLEER</name>
<accession>A0A9P5ZRY3</accession>
<evidence type="ECO:0000313" key="1">
    <source>
        <dbReference type="EMBL" id="KAF9491264.1"/>
    </source>
</evidence>
<protein>
    <submittedName>
        <fullName evidence="1">Uncharacterized protein</fullName>
    </submittedName>
</protein>
<gene>
    <name evidence="1" type="ORF">BDN71DRAFT_1510532</name>
</gene>
<reference evidence="1" key="1">
    <citation type="submission" date="2020-11" db="EMBL/GenBank/DDBJ databases">
        <authorList>
            <consortium name="DOE Joint Genome Institute"/>
            <person name="Ahrendt S."/>
            <person name="Riley R."/>
            <person name="Andreopoulos W."/>
            <person name="Labutti K."/>
            <person name="Pangilinan J."/>
            <person name="Ruiz-Duenas F.J."/>
            <person name="Barrasa J.M."/>
            <person name="Sanchez-Garcia M."/>
            <person name="Camarero S."/>
            <person name="Miyauchi S."/>
            <person name="Serrano A."/>
            <person name="Linde D."/>
            <person name="Babiker R."/>
            <person name="Drula E."/>
            <person name="Ayuso-Fernandez I."/>
            <person name="Pacheco R."/>
            <person name="Padilla G."/>
            <person name="Ferreira P."/>
            <person name="Barriuso J."/>
            <person name="Kellner H."/>
            <person name="Castanera R."/>
            <person name="Alfaro M."/>
            <person name="Ramirez L."/>
            <person name="Pisabarro A.G."/>
            <person name="Kuo A."/>
            <person name="Tritt A."/>
            <person name="Lipzen A."/>
            <person name="He G."/>
            <person name="Yan M."/>
            <person name="Ng V."/>
            <person name="Cullen D."/>
            <person name="Martin F."/>
            <person name="Rosso M.-N."/>
            <person name="Henrissat B."/>
            <person name="Hibbett D."/>
            <person name="Martinez A.T."/>
            <person name="Grigoriev I.V."/>
        </authorList>
    </citation>
    <scope>NUCLEOTIDE SEQUENCE</scope>
    <source>
        <strain evidence="1">ATCC 90797</strain>
    </source>
</reference>
<evidence type="ECO:0000313" key="2">
    <source>
        <dbReference type="Proteomes" id="UP000807025"/>
    </source>
</evidence>
<keyword evidence="2" id="KW-1185">Reference proteome</keyword>
<dbReference type="EMBL" id="MU154623">
    <property type="protein sequence ID" value="KAF9491264.1"/>
    <property type="molecule type" value="Genomic_DNA"/>
</dbReference>
<dbReference type="AlphaFoldDB" id="A0A9P5ZRY3"/>
<sequence length="118" mass="12411">MSTAAATNTSLAALEFATLASPSTLISPTPCPQFVAPAQDPGVSPPQSFAWFDGHLFDSATAMTTPPPSFRGGVPEPLNDSTLPLSMYPLDSIVHVDRGLKYSIIARLLESAITRTPP</sequence>
<organism evidence="1 2">
    <name type="scientific">Pleurotus eryngii</name>
    <name type="common">Boletus of the steppes</name>
    <dbReference type="NCBI Taxonomy" id="5323"/>
    <lineage>
        <taxon>Eukaryota</taxon>
        <taxon>Fungi</taxon>
        <taxon>Dikarya</taxon>
        <taxon>Basidiomycota</taxon>
        <taxon>Agaricomycotina</taxon>
        <taxon>Agaricomycetes</taxon>
        <taxon>Agaricomycetidae</taxon>
        <taxon>Agaricales</taxon>
        <taxon>Pleurotineae</taxon>
        <taxon>Pleurotaceae</taxon>
        <taxon>Pleurotus</taxon>
    </lineage>
</organism>
<comment type="caution">
    <text evidence="1">The sequence shown here is derived from an EMBL/GenBank/DDBJ whole genome shotgun (WGS) entry which is preliminary data.</text>
</comment>
<proteinExistence type="predicted"/>